<dbReference type="OrthoDB" id="6431884at2759"/>
<comment type="similarity">
    <text evidence="8">Belongs to the HAPLN family.</text>
</comment>
<evidence type="ECO:0000256" key="9">
    <source>
        <dbReference type="PROSITE-ProRule" id="PRU00323"/>
    </source>
</evidence>
<feature type="domain" description="Ig-like" evidence="11">
    <location>
        <begin position="53"/>
        <end position="174"/>
    </location>
</feature>
<feature type="domain" description="Link" evidence="12">
    <location>
        <begin position="182"/>
        <end position="277"/>
    </location>
</feature>
<dbReference type="GeneID" id="114465979"/>
<dbReference type="AlphaFoldDB" id="A0A8C5D6A0"/>
<dbReference type="SMART" id="SM00406">
    <property type="entry name" value="IGv"/>
    <property type="match status" value="1"/>
</dbReference>
<evidence type="ECO:0000256" key="10">
    <source>
        <dbReference type="SAM" id="SignalP"/>
    </source>
</evidence>
<feature type="domain" description="Link" evidence="12">
    <location>
        <begin position="282"/>
        <end position="373"/>
    </location>
</feature>
<dbReference type="CTD" id="145864"/>
<keyword evidence="2" id="KW-0964">Secreted</keyword>
<keyword evidence="4" id="KW-0677">Repeat</keyword>
<dbReference type="Gene3D" id="3.10.100.10">
    <property type="entry name" value="Mannose-Binding Protein A, subunit A"/>
    <property type="match status" value="2"/>
</dbReference>
<dbReference type="PANTHER" id="PTHR22804">
    <property type="entry name" value="AGGRECAN/VERSICAN PROTEOGLYCAN"/>
    <property type="match status" value="1"/>
</dbReference>
<dbReference type="InterPro" id="IPR016186">
    <property type="entry name" value="C-type_lectin-like/link_sf"/>
</dbReference>
<reference evidence="13" key="2">
    <citation type="submission" date="2025-08" db="UniProtKB">
        <authorList>
            <consortium name="Ensembl"/>
        </authorList>
    </citation>
    <scope>IDENTIFICATION</scope>
</reference>
<feature type="disulfide bond" evidence="9">
    <location>
        <begin position="327"/>
        <end position="348"/>
    </location>
</feature>
<dbReference type="PROSITE" id="PS50835">
    <property type="entry name" value="IG_LIKE"/>
    <property type="match status" value="1"/>
</dbReference>
<evidence type="ECO:0000259" key="12">
    <source>
        <dbReference type="PROSITE" id="PS50963"/>
    </source>
</evidence>
<dbReference type="SUPFAM" id="SSF48726">
    <property type="entry name" value="Immunoglobulin"/>
    <property type="match status" value="1"/>
</dbReference>
<reference evidence="13" key="3">
    <citation type="submission" date="2025-09" db="UniProtKB">
        <authorList>
            <consortium name="Ensembl"/>
        </authorList>
    </citation>
    <scope>IDENTIFICATION</scope>
</reference>
<feature type="chain" id="PRO_5034193128" description="Hyaluronan and proteoglycan link protein 3" evidence="10">
    <location>
        <begin position="26"/>
        <end position="373"/>
    </location>
</feature>
<evidence type="ECO:0000256" key="8">
    <source>
        <dbReference type="ARBA" id="ARBA00038272"/>
    </source>
</evidence>
<sequence length="373" mass="42149">MLSLWRPLLALSLHVLLLLLPPGNCQMFGYNNGFHYQDISNGNGNGELYFNGIRLHVESDHPSVSATRGSSVTLPCHYHYEPELSTPRRTRVKWSWLPASVIAEPVASPAFYRESEVMVAMGNRHRSYGSFRGRVRLRRSAPGDMSLVINELQLNDTGRYRCEVIDGLEDESVTVELELRGVVFPYYSPKGRYHFNFFGARKACHDQDARLATFEQLFTAWEEGLDWCNAGWLADGTVQYPITVSRSGCGSEDLAPGVRNYGPRHRHNHHYDAFCFSASVKGSVYYLKSLAKLNFTEAVQACLREGSHMAKVGQLYTAWRLMGFDLCHAGWLADGSVRYPITKPRKNCGPPEPGVRTFGFPPLDMKFGVYCYR</sequence>
<dbReference type="RefSeq" id="XP_028307187.1">
    <property type="nucleotide sequence ID" value="XM_028451386.1"/>
</dbReference>
<dbReference type="GO" id="GO:0005540">
    <property type="term" value="F:hyaluronic acid binding"/>
    <property type="evidence" value="ECO:0007669"/>
    <property type="project" value="UniProtKB-KW"/>
</dbReference>
<dbReference type="InterPro" id="IPR000538">
    <property type="entry name" value="Link_dom"/>
</dbReference>
<organism evidence="13 14">
    <name type="scientific">Gouania willdenowi</name>
    <name type="common">Blunt-snouted clingfish</name>
    <name type="synonym">Lepadogaster willdenowi</name>
    <dbReference type="NCBI Taxonomy" id="441366"/>
    <lineage>
        <taxon>Eukaryota</taxon>
        <taxon>Metazoa</taxon>
        <taxon>Chordata</taxon>
        <taxon>Craniata</taxon>
        <taxon>Vertebrata</taxon>
        <taxon>Euteleostomi</taxon>
        <taxon>Actinopterygii</taxon>
        <taxon>Neopterygii</taxon>
        <taxon>Teleostei</taxon>
        <taxon>Neoteleostei</taxon>
        <taxon>Acanthomorphata</taxon>
        <taxon>Ovalentaria</taxon>
        <taxon>Blenniimorphae</taxon>
        <taxon>Blenniiformes</taxon>
        <taxon>Gobiesocoidei</taxon>
        <taxon>Gobiesocidae</taxon>
        <taxon>Gobiesocinae</taxon>
        <taxon>Gouania</taxon>
    </lineage>
</organism>
<evidence type="ECO:0000313" key="14">
    <source>
        <dbReference type="Proteomes" id="UP000694680"/>
    </source>
</evidence>
<feature type="disulfide bond" evidence="9">
    <location>
        <begin position="302"/>
        <end position="371"/>
    </location>
</feature>
<dbReference type="GO" id="GO:0002052">
    <property type="term" value="P:positive regulation of neuroblast proliferation"/>
    <property type="evidence" value="ECO:0007669"/>
    <property type="project" value="TreeGrafter"/>
</dbReference>
<keyword evidence="5 9" id="KW-1015">Disulfide bond</keyword>
<dbReference type="PROSITE" id="PS50963">
    <property type="entry name" value="LINK_2"/>
    <property type="match status" value="2"/>
</dbReference>
<protein>
    <recommendedName>
        <fullName evidence="15">Hyaluronan and proteoglycan link protein 3</fullName>
    </recommendedName>
</protein>
<keyword evidence="14" id="KW-1185">Reference proteome</keyword>
<name>A0A8C5D6A0_GOUWI</name>
<evidence type="ECO:0000256" key="5">
    <source>
        <dbReference type="ARBA" id="ARBA00023157"/>
    </source>
</evidence>
<dbReference type="PRINTS" id="PR01265">
    <property type="entry name" value="LINKMODULE"/>
</dbReference>
<keyword evidence="6" id="KW-0373">Hyaluronic acid</keyword>
<evidence type="ECO:0000256" key="4">
    <source>
        <dbReference type="ARBA" id="ARBA00022737"/>
    </source>
</evidence>
<dbReference type="SMART" id="SM00409">
    <property type="entry name" value="IG"/>
    <property type="match status" value="1"/>
</dbReference>
<dbReference type="InterPro" id="IPR007110">
    <property type="entry name" value="Ig-like_dom"/>
</dbReference>
<evidence type="ECO:0000313" key="13">
    <source>
        <dbReference type="Ensembl" id="ENSGWIP00000002626.1"/>
    </source>
</evidence>
<dbReference type="GO" id="GO:0005615">
    <property type="term" value="C:extracellular space"/>
    <property type="evidence" value="ECO:0007669"/>
    <property type="project" value="TreeGrafter"/>
</dbReference>
<dbReference type="Ensembl" id="ENSGWIT00000002841.1">
    <property type="protein sequence ID" value="ENSGWIP00000002626.1"/>
    <property type="gene ID" value="ENSGWIG00000001415.1"/>
</dbReference>
<dbReference type="GO" id="GO:0007155">
    <property type="term" value="P:cell adhesion"/>
    <property type="evidence" value="ECO:0007669"/>
    <property type="project" value="InterPro"/>
</dbReference>
<dbReference type="CDD" id="cd03519">
    <property type="entry name" value="Link_domain_HAPLN_module_2"/>
    <property type="match status" value="1"/>
</dbReference>
<gene>
    <name evidence="13" type="primary">hapln3</name>
</gene>
<dbReference type="PROSITE" id="PS01241">
    <property type="entry name" value="LINK_1"/>
    <property type="match status" value="1"/>
</dbReference>
<feature type="disulfide bond" evidence="9">
    <location>
        <begin position="228"/>
        <end position="249"/>
    </location>
</feature>
<evidence type="ECO:0000256" key="2">
    <source>
        <dbReference type="ARBA" id="ARBA00022525"/>
    </source>
</evidence>
<dbReference type="InterPro" id="IPR016187">
    <property type="entry name" value="CTDL_fold"/>
</dbReference>
<accession>A0A8C5D6A0</accession>
<dbReference type="FunFam" id="3.10.100.10:FF:000002">
    <property type="entry name" value="Hyaluronan proteoglycan link protein 1"/>
    <property type="match status" value="1"/>
</dbReference>
<proteinExistence type="inferred from homology"/>
<feature type="signal peptide" evidence="10">
    <location>
        <begin position="1"/>
        <end position="25"/>
    </location>
</feature>
<dbReference type="Proteomes" id="UP000694680">
    <property type="component" value="Chromosome 6"/>
</dbReference>
<reference evidence="13" key="1">
    <citation type="submission" date="2020-06" db="EMBL/GenBank/DDBJ databases">
        <authorList>
            <consortium name="Wellcome Sanger Institute Data Sharing"/>
        </authorList>
    </citation>
    <scope>NUCLEOTIDE SEQUENCE [LARGE SCALE GENOMIC DNA]</scope>
</reference>
<dbReference type="InterPro" id="IPR050691">
    <property type="entry name" value="Hyaluronan_bind_Proteoglycan"/>
</dbReference>
<dbReference type="PANTHER" id="PTHR22804:SF40">
    <property type="entry name" value="HYALURONAN AND PROTEOGLYCAN LINK PROTEIN 3"/>
    <property type="match status" value="1"/>
</dbReference>
<dbReference type="CDD" id="cd05877">
    <property type="entry name" value="Ig_LP_like"/>
    <property type="match status" value="1"/>
</dbReference>
<keyword evidence="3" id="KW-0272">Extracellular matrix</keyword>
<comment type="caution">
    <text evidence="9">Lacks conserved residue(s) required for the propagation of feature annotation.</text>
</comment>
<dbReference type="GO" id="GO:0072534">
    <property type="term" value="C:perineuronal net"/>
    <property type="evidence" value="ECO:0007669"/>
    <property type="project" value="TreeGrafter"/>
</dbReference>
<dbReference type="Pfam" id="PF00193">
    <property type="entry name" value="Xlink"/>
    <property type="match status" value="2"/>
</dbReference>
<dbReference type="GO" id="GO:0001501">
    <property type="term" value="P:skeletal system development"/>
    <property type="evidence" value="ECO:0007669"/>
    <property type="project" value="TreeGrafter"/>
</dbReference>
<evidence type="ECO:0008006" key="15">
    <source>
        <dbReference type="Google" id="ProtNLM"/>
    </source>
</evidence>
<dbReference type="FunFam" id="3.10.100.10:FF:000001">
    <property type="entry name" value="Hyaluronan proteoglycan link protein 1"/>
    <property type="match status" value="1"/>
</dbReference>
<keyword evidence="10" id="KW-0732">Signal</keyword>
<dbReference type="InterPro" id="IPR013783">
    <property type="entry name" value="Ig-like_fold"/>
</dbReference>
<evidence type="ECO:0000256" key="3">
    <source>
        <dbReference type="ARBA" id="ARBA00022530"/>
    </source>
</evidence>
<comment type="subcellular location">
    <subcellularLocation>
        <location evidence="1">Secreted</location>
        <location evidence="1">Extracellular space</location>
        <location evidence="1">Extracellular matrix</location>
    </subcellularLocation>
</comment>
<dbReference type="GO" id="GO:0010001">
    <property type="term" value="P:glial cell differentiation"/>
    <property type="evidence" value="ECO:0007669"/>
    <property type="project" value="TreeGrafter"/>
</dbReference>
<keyword evidence="7" id="KW-0393">Immunoglobulin domain</keyword>
<dbReference type="InterPro" id="IPR013106">
    <property type="entry name" value="Ig_V-set"/>
</dbReference>
<evidence type="ECO:0000256" key="1">
    <source>
        <dbReference type="ARBA" id="ARBA00004498"/>
    </source>
</evidence>
<dbReference type="InterPro" id="IPR003599">
    <property type="entry name" value="Ig_sub"/>
</dbReference>
<evidence type="ECO:0000256" key="7">
    <source>
        <dbReference type="ARBA" id="ARBA00023319"/>
    </source>
</evidence>
<evidence type="ECO:0000259" key="11">
    <source>
        <dbReference type="PROSITE" id="PS50835"/>
    </source>
</evidence>
<evidence type="ECO:0000256" key="6">
    <source>
        <dbReference type="ARBA" id="ARBA00023290"/>
    </source>
</evidence>
<dbReference type="GO" id="GO:0045202">
    <property type="term" value="C:synapse"/>
    <property type="evidence" value="ECO:0007669"/>
    <property type="project" value="TreeGrafter"/>
</dbReference>
<dbReference type="Pfam" id="PF07686">
    <property type="entry name" value="V-set"/>
    <property type="match status" value="1"/>
</dbReference>
<dbReference type="GO" id="GO:0007417">
    <property type="term" value="P:central nervous system development"/>
    <property type="evidence" value="ECO:0007669"/>
    <property type="project" value="TreeGrafter"/>
</dbReference>
<dbReference type="SUPFAM" id="SSF56436">
    <property type="entry name" value="C-type lectin-like"/>
    <property type="match status" value="2"/>
</dbReference>
<dbReference type="SMART" id="SM00445">
    <property type="entry name" value="LINK"/>
    <property type="match status" value="2"/>
</dbReference>
<dbReference type="InterPro" id="IPR036179">
    <property type="entry name" value="Ig-like_dom_sf"/>
</dbReference>
<dbReference type="Gene3D" id="2.60.40.10">
    <property type="entry name" value="Immunoglobulins"/>
    <property type="match status" value="1"/>
</dbReference>